<comment type="caution">
    <text evidence="2">The sequence shown here is derived from an EMBL/GenBank/DDBJ whole genome shotgun (WGS) entry which is preliminary data.</text>
</comment>
<gene>
    <name evidence="2" type="ORF">HETSPECPRED_001508</name>
</gene>
<dbReference type="Pfam" id="PF12311">
    <property type="entry name" value="DUF3632"/>
    <property type="match status" value="1"/>
</dbReference>
<dbReference type="InterPro" id="IPR053204">
    <property type="entry name" value="Oxopyrrolidines_Biosynth-assoc"/>
</dbReference>
<evidence type="ECO:0000256" key="1">
    <source>
        <dbReference type="SAM" id="MobiDB-lite"/>
    </source>
</evidence>
<dbReference type="EMBL" id="CAJPDS010000126">
    <property type="protein sequence ID" value="CAF9939193.1"/>
    <property type="molecule type" value="Genomic_DNA"/>
</dbReference>
<dbReference type="PANTHER" id="PTHR38797">
    <property type="entry name" value="NUCLEAR PORE COMPLEX PROTEIN NUP85-RELATED"/>
    <property type="match status" value="1"/>
</dbReference>
<accession>A0A8H3J207</accession>
<evidence type="ECO:0000313" key="3">
    <source>
        <dbReference type="Proteomes" id="UP000664521"/>
    </source>
</evidence>
<keyword evidence="3" id="KW-1185">Reference proteome</keyword>
<dbReference type="Proteomes" id="UP000664521">
    <property type="component" value="Unassembled WGS sequence"/>
</dbReference>
<protein>
    <submittedName>
        <fullName evidence="2">Uncharacterized protein</fullName>
    </submittedName>
</protein>
<dbReference type="AlphaFoldDB" id="A0A8H3J207"/>
<dbReference type="OrthoDB" id="5392447at2759"/>
<dbReference type="InterPro" id="IPR022085">
    <property type="entry name" value="OpdG"/>
</dbReference>
<organism evidence="2 3">
    <name type="scientific">Heterodermia speciosa</name>
    <dbReference type="NCBI Taxonomy" id="116794"/>
    <lineage>
        <taxon>Eukaryota</taxon>
        <taxon>Fungi</taxon>
        <taxon>Dikarya</taxon>
        <taxon>Ascomycota</taxon>
        <taxon>Pezizomycotina</taxon>
        <taxon>Lecanoromycetes</taxon>
        <taxon>OSLEUM clade</taxon>
        <taxon>Lecanoromycetidae</taxon>
        <taxon>Caliciales</taxon>
        <taxon>Physciaceae</taxon>
        <taxon>Heterodermia</taxon>
    </lineage>
</organism>
<proteinExistence type="predicted"/>
<reference evidence="2" key="1">
    <citation type="submission" date="2021-03" db="EMBL/GenBank/DDBJ databases">
        <authorList>
            <person name="Tagirdzhanova G."/>
        </authorList>
    </citation>
    <scope>NUCLEOTIDE SEQUENCE</scope>
</reference>
<name>A0A8H3J207_9LECA</name>
<evidence type="ECO:0000313" key="2">
    <source>
        <dbReference type="EMBL" id="CAF9939193.1"/>
    </source>
</evidence>
<sequence>MSLPKDFTSDPWFDTKGRMDDEEPATPEEVHAIKNYLSKIKSAPEAAKCIMAMDESRTPLTGKDLRVAWLIFETMMRFPDEQVVLLDLVDAIYALSDDELGLNSGVKDRYPQWPRWKSFDKFAELVDEMRRSYWAYRSTPDEDDMDPNECFHRWTNINALMARYYMRAREPRGWPTYGLSIITDGLEQESWKHPTLDPLSTDVSILNSDADAASVKAEVPAAVQWILIAGEVLCSLVGDPHQTTAVPPSDLYSDTLPGLRKQRWDLWKERLLWVAEQEKLNDETKTLADKGHERMRQLEINLRKH</sequence>
<dbReference type="PANTHER" id="PTHR38797:SF4">
    <property type="entry name" value="NUCLEAR PORE COMPLEX PROTEIN NUP85"/>
    <property type="match status" value="1"/>
</dbReference>
<feature type="region of interest" description="Disordered" evidence="1">
    <location>
        <begin position="1"/>
        <end position="25"/>
    </location>
</feature>